<dbReference type="InterPro" id="IPR010419">
    <property type="entry name" value="CO_DH_gsu"/>
</dbReference>
<comment type="caution">
    <text evidence="1">The sequence shown here is derived from an EMBL/GenBank/DDBJ whole genome shotgun (WGS) entry which is preliminary data.</text>
</comment>
<evidence type="ECO:0000313" key="2">
    <source>
        <dbReference type="Proteomes" id="UP000020492"/>
    </source>
</evidence>
<accession>A0A016QKA3</accession>
<dbReference type="eggNOG" id="COG3427">
    <property type="taxonomic scope" value="Bacteria"/>
</dbReference>
<gene>
    <name evidence="1" type="ORF">DEIPH_ctg103orf0081</name>
</gene>
<dbReference type="AlphaFoldDB" id="A0A016QKA3"/>
<keyword evidence="2" id="KW-1185">Reference proteome</keyword>
<organism evidence="1 2">
    <name type="scientific">Deinococcus phoenicis</name>
    <dbReference type="NCBI Taxonomy" id="1476583"/>
    <lineage>
        <taxon>Bacteria</taxon>
        <taxon>Thermotogati</taxon>
        <taxon>Deinococcota</taxon>
        <taxon>Deinococci</taxon>
        <taxon>Deinococcales</taxon>
        <taxon>Deinococcaceae</taxon>
        <taxon>Deinococcus</taxon>
    </lineage>
</organism>
<dbReference type="PANTHER" id="PTHR38588:SF1">
    <property type="entry name" value="BLL0334 PROTEIN"/>
    <property type="match status" value="1"/>
</dbReference>
<dbReference type="InterPro" id="IPR023393">
    <property type="entry name" value="START-like_dom_sf"/>
</dbReference>
<dbReference type="PANTHER" id="PTHR38588">
    <property type="entry name" value="BLL0334 PROTEIN"/>
    <property type="match status" value="1"/>
</dbReference>
<dbReference type="PATRIC" id="fig|1476583.3.peg.3493"/>
<dbReference type="CDD" id="cd05018">
    <property type="entry name" value="CoxG"/>
    <property type="match status" value="1"/>
</dbReference>
<dbReference type="Proteomes" id="UP000020492">
    <property type="component" value="Unassembled WGS sequence"/>
</dbReference>
<dbReference type="Pfam" id="PF06240">
    <property type="entry name" value="COXG"/>
    <property type="match status" value="1"/>
</dbReference>
<sequence>MKLSYSGQEQVQAPPAAVWAFVQDPERVARCLPDVQEVVVKDQTHLEATVQVGVGMVRGKFRFKIEVQPDEAQNRVNVKVQGGGLGSVVDMTAGANIVDNGDGTTTLDWTGDATMRGPVATVGGRVLDVQAQKLIQKTFQNMSAQVGASAGTLA</sequence>
<proteinExistence type="predicted"/>
<reference evidence="1 2" key="1">
    <citation type="submission" date="2014-03" db="EMBL/GenBank/DDBJ databases">
        <title>Draft genome sequence of Deinococcus phoenicis 1P10ME.</title>
        <authorList>
            <person name="Stepanov V.G."/>
            <person name="Vaishampayan P."/>
            <person name="Venkateswaran K."/>
            <person name="Fox G.E."/>
        </authorList>
    </citation>
    <scope>NUCLEOTIDE SEQUENCE [LARGE SCALE GENOMIC DNA]</scope>
    <source>
        <strain evidence="1 2">1P10ME</strain>
    </source>
</reference>
<protein>
    <submittedName>
        <fullName evidence="1">Carbon monoxide dehydrogenase subunit G</fullName>
    </submittedName>
</protein>
<dbReference type="RefSeq" id="WP_034360681.1">
    <property type="nucleotide sequence ID" value="NZ_JHAC01000082.1"/>
</dbReference>
<dbReference type="STRING" id="1476583.DEIPH_ctg103orf0081"/>
<dbReference type="Gene3D" id="3.30.530.20">
    <property type="match status" value="1"/>
</dbReference>
<evidence type="ECO:0000313" key="1">
    <source>
        <dbReference type="EMBL" id="EYB66545.1"/>
    </source>
</evidence>
<dbReference type="SUPFAM" id="SSF55961">
    <property type="entry name" value="Bet v1-like"/>
    <property type="match status" value="1"/>
</dbReference>
<name>A0A016QKA3_9DEIO</name>
<dbReference type="EMBL" id="JHAC01000082">
    <property type="protein sequence ID" value="EYB66545.1"/>
    <property type="molecule type" value="Genomic_DNA"/>
</dbReference>
<dbReference type="OrthoDB" id="2374625at2"/>